<evidence type="ECO:0000259" key="1">
    <source>
        <dbReference type="Pfam" id="PF01869"/>
    </source>
</evidence>
<dbReference type="InterPro" id="IPR039758">
    <property type="entry name" value="NAGK-like"/>
</dbReference>
<feature type="domain" description="ATPase BadF/BadG/BcrA/BcrD type" evidence="1">
    <location>
        <begin position="10"/>
        <end position="253"/>
    </location>
</feature>
<dbReference type="InterPro" id="IPR043129">
    <property type="entry name" value="ATPase_NBD"/>
</dbReference>
<dbReference type="GO" id="GO:0045127">
    <property type="term" value="F:N-acetylglucosamine kinase activity"/>
    <property type="evidence" value="ECO:0007669"/>
    <property type="project" value="InterPro"/>
</dbReference>
<dbReference type="EMBL" id="UINC01001796">
    <property type="protein sequence ID" value="SUZ88977.1"/>
    <property type="molecule type" value="Genomic_DNA"/>
</dbReference>
<dbReference type="Pfam" id="PF01869">
    <property type="entry name" value="BcrAD_BadFG"/>
    <property type="match status" value="1"/>
</dbReference>
<dbReference type="InterPro" id="IPR002731">
    <property type="entry name" value="ATPase_BadF"/>
</dbReference>
<proteinExistence type="predicted"/>
<dbReference type="Gene3D" id="3.30.420.40">
    <property type="match status" value="2"/>
</dbReference>
<accession>A0A381RGH2</accession>
<name>A0A381RGH2_9ZZZZ</name>
<dbReference type="AlphaFoldDB" id="A0A381RGH2"/>
<reference evidence="2" key="1">
    <citation type="submission" date="2018-05" db="EMBL/GenBank/DDBJ databases">
        <authorList>
            <person name="Lanie J.A."/>
            <person name="Ng W.-L."/>
            <person name="Kazmierczak K.M."/>
            <person name="Andrzejewski T.M."/>
            <person name="Davidsen T.M."/>
            <person name="Wayne K.J."/>
            <person name="Tettelin H."/>
            <person name="Glass J.I."/>
            <person name="Rusch D."/>
            <person name="Podicherti R."/>
            <person name="Tsui H.-C.T."/>
            <person name="Winkler M.E."/>
        </authorList>
    </citation>
    <scope>NUCLEOTIDE SEQUENCE</scope>
</reference>
<dbReference type="SUPFAM" id="SSF53067">
    <property type="entry name" value="Actin-like ATPase domain"/>
    <property type="match status" value="2"/>
</dbReference>
<sequence>MNKEDRFYIIGVDGGASKTRGILFTDQGETIASIIDKGSNLSVDAEIAASRICNIINNLCSVADIPTDYVDAIGLGLAGSSTQDGRDMVFGKLDNMKLSQRTIIMNDAEAAFILGCPGDFGILVTVGTGIICISRNSEGKSIRQAGEGHDQGDIGSGYWIGRQALLNLTLNETSVLGDQDLEEIMSVFLKHVNDEEFQVAMEKLNESDDAVFIIAGLAESIIGLAEKGNEVALSILQEATHAVSEYIIALTDELDYNES</sequence>
<dbReference type="PANTHER" id="PTHR12862">
    <property type="entry name" value="BADF TYPE ATPASE DOMAIN-CONTAINING PROTEIN"/>
    <property type="match status" value="1"/>
</dbReference>
<organism evidence="2">
    <name type="scientific">marine metagenome</name>
    <dbReference type="NCBI Taxonomy" id="408172"/>
    <lineage>
        <taxon>unclassified sequences</taxon>
        <taxon>metagenomes</taxon>
        <taxon>ecological metagenomes</taxon>
    </lineage>
</organism>
<evidence type="ECO:0000313" key="2">
    <source>
        <dbReference type="EMBL" id="SUZ88977.1"/>
    </source>
</evidence>
<gene>
    <name evidence="2" type="ORF">METZ01_LOCUS41831</name>
</gene>
<feature type="non-terminal residue" evidence="2">
    <location>
        <position position="259"/>
    </location>
</feature>
<protein>
    <recommendedName>
        <fullName evidence="1">ATPase BadF/BadG/BcrA/BcrD type domain-containing protein</fullName>
    </recommendedName>
</protein>
<dbReference type="PANTHER" id="PTHR12862:SF0">
    <property type="entry name" value="N-ACETYL-D-GLUCOSAMINE KINASE"/>
    <property type="match status" value="1"/>
</dbReference>